<accession>A0A2X0QWB7</accession>
<sequence length="148" mass="16936">MYCNVRHNPNNLYCLFDVSYFERKQLARHTAYIQGIFPADAESIHGKAAGDDMTGFDSLTGILTASGWAAVNRWLPLIRDNKPSILMELQCERRQKVLAMLEEKHFRPVRGKRLERSCYRDGWHTGHGHIRANNLQAFLRRHGAAGAD</sequence>
<protein>
    <submittedName>
        <fullName evidence="1">Uncharacterized protein</fullName>
    </submittedName>
</protein>
<gene>
    <name evidence="1" type="ORF">NITFAB_1407</name>
</gene>
<evidence type="ECO:0000313" key="1">
    <source>
        <dbReference type="EMBL" id="SPS05817.1"/>
    </source>
</evidence>
<reference evidence="1" key="1">
    <citation type="submission" date="2018-05" db="EMBL/GenBank/DDBJ databases">
        <authorList>
            <person name="Lanie J.A."/>
            <person name="Ng W.-L."/>
            <person name="Kazmierczak K.M."/>
            <person name="Andrzejewski T.M."/>
            <person name="Davidsen T.M."/>
            <person name="Wayne K.J."/>
            <person name="Tettelin H."/>
            <person name="Glass J.I."/>
            <person name="Rusch D."/>
            <person name="Podicherti R."/>
            <person name="Tsui H.-C.T."/>
            <person name="Winkler M.E."/>
        </authorList>
    </citation>
    <scope>NUCLEOTIDE SEQUENCE</scope>
    <source>
        <strain evidence="1">KNB</strain>
    </source>
</reference>
<dbReference type="EMBL" id="LS423452">
    <property type="protein sequence ID" value="SPS05817.1"/>
    <property type="molecule type" value="Genomic_DNA"/>
</dbReference>
<proteinExistence type="predicted"/>
<name>A0A2X0QWB7_9PROT</name>
<dbReference type="AlphaFoldDB" id="A0A2X0QWB7"/>
<organism evidence="1">
    <name type="scientific">Candidatus Nitrotoga fabula</name>
    <dbReference type="NCBI Taxonomy" id="2182327"/>
    <lineage>
        <taxon>Bacteria</taxon>
        <taxon>Pseudomonadati</taxon>
        <taxon>Pseudomonadota</taxon>
        <taxon>Betaproteobacteria</taxon>
        <taxon>Nitrosomonadales</taxon>
        <taxon>Gallionellaceae</taxon>
        <taxon>Candidatus Nitrotoga</taxon>
    </lineage>
</organism>